<feature type="compositionally biased region" description="Basic and acidic residues" evidence="1">
    <location>
        <begin position="51"/>
        <end position="63"/>
    </location>
</feature>
<dbReference type="Proteomes" id="UP000299102">
    <property type="component" value="Unassembled WGS sequence"/>
</dbReference>
<gene>
    <name evidence="2" type="ORF">EVAR_94257_1</name>
</gene>
<proteinExistence type="predicted"/>
<evidence type="ECO:0000313" key="3">
    <source>
        <dbReference type="Proteomes" id="UP000299102"/>
    </source>
</evidence>
<reference evidence="2 3" key="1">
    <citation type="journal article" date="2019" name="Commun. Biol.">
        <title>The bagworm genome reveals a unique fibroin gene that provides high tensile strength.</title>
        <authorList>
            <person name="Kono N."/>
            <person name="Nakamura H."/>
            <person name="Ohtoshi R."/>
            <person name="Tomita M."/>
            <person name="Numata K."/>
            <person name="Arakawa K."/>
        </authorList>
    </citation>
    <scope>NUCLEOTIDE SEQUENCE [LARGE SCALE GENOMIC DNA]</scope>
</reference>
<sequence>DSRNNRCSSPSGNNQVALSEDRIIGEEEIFSSDHHDLEVPSSVGRPPPFDDAIKRTDDKGLMN</sequence>
<comment type="caution">
    <text evidence="2">The sequence shown here is derived from an EMBL/GenBank/DDBJ whole genome shotgun (WGS) entry which is preliminary data.</text>
</comment>
<protein>
    <submittedName>
        <fullName evidence="2">Uncharacterized protein</fullName>
    </submittedName>
</protein>
<feature type="compositionally biased region" description="Polar residues" evidence="1">
    <location>
        <begin position="1"/>
        <end position="17"/>
    </location>
</feature>
<dbReference type="EMBL" id="BGZK01003826">
    <property type="protein sequence ID" value="GBP04874.1"/>
    <property type="molecule type" value="Genomic_DNA"/>
</dbReference>
<name>A0A4C1SSF2_EUMVA</name>
<keyword evidence="3" id="KW-1185">Reference proteome</keyword>
<feature type="non-terminal residue" evidence="2">
    <location>
        <position position="1"/>
    </location>
</feature>
<accession>A0A4C1SSF2</accession>
<feature type="region of interest" description="Disordered" evidence="1">
    <location>
        <begin position="1"/>
        <end position="63"/>
    </location>
</feature>
<evidence type="ECO:0000313" key="2">
    <source>
        <dbReference type="EMBL" id="GBP04874.1"/>
    </source>
</evidence>
<dbReference type="AlphaFoldDB" id="A0A4C1SSF2"/>
<organism evidence="2 3">
    <name type="scientific">Eumeta variegata</name>
    <name type="common">Bagworm moth</name>
    <name type="synonym">Eumeta japonica</name>
    <dbReference type="NCBI Taxonomy" id="151549"/>
    <lineage>
        <taxon>Eukaryota</taxon>
        <taxon>Metazoa</taxon>
        <taxon>Ecdysozoa</taxon>
        <taxon>Arthropoda</taxon>
        <taxon>Hexapoda</taxon>
        <taxon>Insecta</taxon>
        <taxon>Pterygota</taxon>
        <taxon>Neoptera</taxon>
        <taxon>Endopterygota</taxon>
        <taxon>Lepidoptera</taxon>
        <taxon>Glossata</taxon>
        <taxon>Ditrysia</taxon>
        <taxon>Tineoidea</taxon>
        <taxon>Psychidae</taxon>
        <taxon>Oiketicinae</taxon>
        <taxon>Eumeta</taxon>
    </lineage>
</organism>
<feature type="compositionally biased region" description="Basic and acidic residues" evidence="1">
    <location>
        <begin position="19"/>
        <end position="38"/>
    </location>
</feature>
<evidence type="ECO:0000256" key="1">
    <source>
        <dbReference type="SAM" id="MobiDB-lite"/>
    </source>
</evidence>